<organism evidence="2 3">
    <name type="scientific">Penicillium thymicola</name>
    <dbReference type="NCBI Taxonomy" id="293382"/>
    <lineage>
        <taxon>Eukaryota</taxon>
        <taxon>Fungi</taxon>
        <taxon>Dikarya</taxon>
        <taxon>Ascomycota</taxon>
        <taxon>Pezizomycotina</taxon>
        <taxon>Eurotiomycetes</taxon>
        <taxon>Eurotiomycetidae</taxon>
        <taxon>Eurotiales</taxon>
        <taxon>Aspergillaceae</taxon>
        <taxon>Penicillium</taxon>
    </lineage>
</organism>
<name>A0AAI9TQZ4_PENTH</name>
<dbReference type="Proteomes" id="UP001227192">
    <property type="component" value="Unassembled WGS sequence"/>
</dbReference>
<comment type="caution">
    <text evidence="2">The sequence shown here is derived from an EMBL/GenBank/DDBJ whole genome shotgun (WGS) entry which is preliminary data.</text>
</comment>
<protein>
    <submittedName>
        <fullName evidence="2">Uncharacterized protein</fullName>
    </submittedName>
</protein>
<dbReference type="AlphaFoldDB" id="A0AAI9TQZ4"/>
<keyword evidence="3" id="KW-1185">Reference proteome</keyword>
<evidence type="ECO:0000256" key="1">
    <source>
        <dbReference type="SAM" id="MobiDB-lite"/>
    </source>
</evidence>
<proteinExistence type="predicted"/>
<sequence length="129" mass="14085">MVYINERFSYSNPVQLEIKSDDAVAVDGEASDEDDADEEDSDKDDANEEDANENDTDNEGSNAEDVNGDGAEGSLEAIHELPTFNPFSNVHPVWSPFWLKNSTTPLSFTSIHATGRSLSVPQASTFNVE</sequence>
<evidence type="ECO:0000313" key="3">
    <source>
        <dbReference type="Proteomes" id="UP001227192"/>
    </source>
</evidence>
<feature type="compositionally biased region" description="Acidic residues" evidence="1">
    <location>
        <begin position="29"/>
        <end position="58"/>
    </location>
</feature>
<reference evidence="2" key="1">
    <citation type="submission" date="2015-06" db="EMBL/GenBank/DDBJ databases">
        <authorList>
            <person name="Nguyen H."/>
        </authorList>
    </citation>
    <scope>NUCLEOTIDE SEQUENCE</scope>
    <source>
        <strain evidence="2">DAOM 180753</strain>
    </source>
</reference>
<reference evidence="2" key="2">
    <citation type="journal article" date="2016" name="Fungal Biol.">
        <title>Ochratoxin A production by Penicillium thymicola.</title>
        <authorList>
            <person name="Nguyen H.D.T."/>
            <person name="McMullin D.R."/>
            <person name="Ponomareva E."/>
            <person name="Riley R."/>
            <person name="Pomraning K.R."/>
            <person name="Baker S.E."/>
            <person name="Seifert K.A."/>
        </authorList>
    </citation>
    <scope>NUCLEOTIDE SEQUENCE</scope>
    <source>
        <strain evidence="2">DAOM 180753</strain>
    </source>
</reference>
<feature type="region of interest" description="Disordered" evidence="1">
    <location>
        <begin position="18"/>
        <end position="77"/>
    </location>
</feature>
<dbReference type="EMBL" id="LACB01000033">
    <property type="protein sequence ID" value="KAJ9491405.1"/>
    <property type="molecule type" value="Genomic_DNA"/>
</dbReference>
<gene>
    <name evidence="2" type="ORF">VN97_g1859</name>
</gene>
<accession>A0AAI9TQZ4</accession>
<evidence type="ECO:0000313" key="2">
    <source>
        <dbReference type="EMBL" id="KAJ9491405.1"/>
    </source>
</evidence>